<dbReference type="PROSITE" id="PS00197">
    <property type="entry name" value="2FE2S_FER_1"/>
    <property type="match status" value="1"/>
</dbReference>
<comment type="caution">
    <text evidence="7">The sequence shown here is derived from an EMBL/GenBank/DDBJ whole genome shotgun (WGS) entry which is preliminary data.</text>
</comment>
<feature type="domain" description="2Fe-2S ferredoxin-type" evidence="4">
    <location>
        <begin position="390"/>
        <end position="471"/>
    </location>
</feature>
<accession>A0A6B3BZU9</accession>
<evidence type="ECO:0000259" key="5">
    <source>
        <dbReference type="PROSITE" id="PS51340"/>
    </source>
</evidence>
<dbReference type="GO" id="GO:0051537">
    <property type="term" value="F:2 iron, 2 sulfur cluster binding"/>
    <property type="evidence" value="ECO:0007669"/>
    <property type="project" value="UniProtKB-KW"/>
</dbReference>
<comment type="cofactor">
    <cofactor evidence="1">
        <name>FAD</name>
        <dbReference type="ChEBI" id="CHEBI:57692"/>
    </cofactor>
</comment>
<dbReference type="SUPFAM" id="SSF54292">
    <property type="entry name" value="2Fe-2S ferredoxin-like"/>
    <property type="match status" value="1"/>
</dbReference>
<dbReference type="Pfam" id="PF03473">
    <property type="entry name" value="MOSC"/>
    <property type="match status" value="1"/>
</dbReference>
<dbReference type="PROSITE" id="PS51085">
    <property type="entry name" value="2FE2S_FER_2"/>
    <property type="match status" value="1"/>
</dbReference>
<keyword evidence="2" id="KW-0408">Iron</keyword>
<dbReference type="EMBL" id="JAAGLU010000028">
    <property type="protein sequence ID" value="NEC89951.1"/>
    <property type="molecule type" value="Genomic_DNA"/>
</dbReference>
<protein>
    <submittedName>
        <fullName evidence="7">MOSC domain-containing protein</fullName>
    </submittedName>
</protein>
<dbReference type="SUPFAM" id="SSF63380">
    <property type="entry name" value="Riboflavin synthase domain-like"/>
    <property type="match status" value="1"/>
</dbReference>
<dbReference type="CDD" id="cd00207">
    <property type="entry name" value="fer2"/>
    <property type="match status" value="1"/>
</dbReference>
<dbReference type="InterPro" id="IPR001041">
    <property type="entry name" value="2Fe-2S_ferredoxin-type"/>
</dbReference>
<dbReference type="InterPro" id="IPR017938">
    <property type="entry name" value="Riboflavin_synthase-like_b-brl"/>
</dbReference>
<dbReference type="InterPro" id="IPR036010">
    <property type="entry name" value="2Fe-2S_ferredoxin-like_sf"/>
</dbReference>
<evidence type="ECO:0000313" key="7">
    <source>
        <dbReference type="EMBL" id="NEC89951.1"/>
    </source>
</evidence>
<evidence type="ECO:0000256" key="2">
    <source>
        <dbReference type="ARBA" id="ARBA00022714"/>
    </source>
</evidence>
<dbReference type="SUPFAM" id="SSF50800">
    <property type="entry name" value="PK beta-barrel domain-like"/>
    <property type="match status" value="1"/>
</dbReference>
<dbReference type="InterPro" id="IPR001433">
    <property type="entry name" value="OxRdtase_FAD/NAD-bd"/>
</dbReference>
<dbReference type="InterPro" id="IPR008333">
    <property type="entry name" value="Cbr1-like_FAD-bd_dom"/>
</dbReference>
<dbReference type="PROSITE" id="PS51384">
    <property type="entry name" value="FAD_FR"/>
    <property type="match status" value="1"/>
</dbReference>
<dbReference type="GO" id="GO:0030151">
    <property type="term" value="F:molybdenum ion binding"/>
    <property type="evidence" value="ECO:0007669"/>
    <property type="project" value="InterPro"/>
</dbReference>
<evidence type="ECO:0000259" key="6">
    <source>
        <dbReference type="PROSITE" id="PS51384"/>
    </source>
</evidence>
<dbReference type="InterPro" id="IPR012675">
    <property type="entry name" value="Beta-grasp_dom_sf"/>
</dbReference>
<dbReference type="Pfam" id="PF00175">
    <property type="entry name" value="NAD_binding_1"/>
    <property type="match status" value="1"/>
</dbReference>
<proteinExistence type="predicted"/>
<keyword evidence="2" id="KW-0479">Metal-binding</keyword>
<evidence type="ECO:0000259" key="4">
    <source>
        <dbReference type="PROSITE" id="PS51085"/>
    </source>
</evidence>
<keyword evidence="2" id="KW-0001">2Fe-2S</keyword>
<gene>
    <name evidence="7" type="ORF">G3I71_30040</name>
</gene>
<dbReference type="Pfam" id="PF00111">
    <property type="entry name" value="Fer2"/>
    <property type="match status" value="1"/>
</dbReference>
<dbReference type="SUPFAM" id="SSF52343">
    <property type="entry name" value="Ferredoxin reductase-like, C-terminal NADP-linked domain"/>
    <property type="match status" value="1"/>
</dbReference>
<feature type="domain" description="MOSC" evidence="5">
    <location>
        <begin position="1"/>
        <end position="113"/>
    </location>
</feature>
<dbReference type="InterPro" id="IPR050415">
    <property type="entry name" value="MRET"/>
</dbReference>
<evidence type="ECO:0000256" key="3">
    <source>
        <dbReference type="ARBA" id="ARBA00023014"/>
    </source>
</evidence>
<dbReference type="Gene3D" id="3.40.50.80">
    <property type="entry name" value="Nucleotide-binding domain of ferredoxin-NADP reductase (FNR) module"/>
    <property type="match status" value="1"/>
</dbReference>
<dbReference type="GO" id="GO:0030170">
    <property type="term" value="F:pyridoxal phosphate binding"/>
    <property type="evidence" value="ECO:0007669"/>
    <property type="project" value="InterPro"/>
</dbReference>
<dbReference type="PANTHER" id="PTHR47354">
    <property type="entry name" value="NADH OXIDOREDUCTASE HCR"/>
    <property type="match status" value="1"/>
</dbReference>
<dbReference type="InterPro" id="IPR011037">
    <property type="entry name" value="Pyrv_Knase-like_insert_dom_sf"/>
</dbReference>
<feature type="domain" description="FAD-binding FR-type" evidence="6">
    <location>
        <begin position="141"/>
        <end position="239"/>
    </location>
</feature>
<dbReference type="PANTHER" id="PTHR47354:SF5">
    <property type="entry name" value="PROTEIN RFBI"/>
    <property type="match status" value="1"/>
</dbReference>
<dbReference type="InterPro" id="IPR006058">
    <property type="entry name" value="2Fe2S_fd_BS"/>
</dbReference>
<reference evidence="7" key="1">
    <citation type="submission" date="2020-01" db="EMBL/GenBank/DDBJ databases">
        <title>Insect and environment-associated Actinomycetes.</title>
        <authorList>
            <person name="Currrie C."/>
            <person name="Chevrette M."/>
            <person name="Carlson C."/>
            <person name="Stubbendieck R."/>
            <person name="Wendt-Pienkowski E."/>
        </authorList>
    </citation>
    <scope>NUCLEOTIDE SEQUENCE</scope>
    <source>
        <strain evidence="7">SID12501</strain>
    </source>
</reference>
<sequence>MSVINLDTLQAMAEAAGVPVDPRRFRANLYVSGLGAWRELDLPGHRIRLGGAELEITFPTERCRATTVRPGSATRDLNVPALLASRFGHLYCGIYARVVRGGPITVGDRFVDGGPAATVRTPGPGPGPGSSRYAARLAEPGRPRYAELIGRTEESPTVTTFAFRDPAGSRCRPGQHLRLHLTDENPPLWRCYTITGTGTAELRVSVKRVTDGRMSSRLHELPTGSRVLLSGPYGQELTTPDPHRPLLLAVAGIGITPVLPVLRSLLDTTPLRPVTVLNVVRTGAEVPLWDEVVELLAKLPDGTSRLYVTSPGERLPDDARAGRPTAADLRALSAEGTVEAYLCGPEGFVDSVRTALMAAGVPADSITDEHFYSPRPARLDERPPPAAGPFTVRYTVSGVSTTWTPDNGTLLDAAESAGLRLPSACRAGACGTCRQRVTGPVAHLSEPTVPPGTGQALLCCAVPAGDVDVHA</sequence>
<dbReference type="PRINTS" id="PR00406">
    <property type="entry name" value="CYTB5RDTASE"/>
</dbReference>
<dbReference type="Gene3D" id="2.40.30.10">
    <property type="entry name" value="Translation factors"/>
    <property type="match status" value="1"/>
</dbReference>
<dbReference type="PROSITE" id="PS51340">
    <property type="entry name" value="MOSC"/>
    <property type="match status" value="1"/>
</dbReference>
<dbReference type="RefSeq" id="WP_164319411.1">
    <property type="nucleotide sequence ID" value="NZ_JAAGLU010000028.1"/>
</dbReference>
<evidence type="ECO:0000256" key="1">
    <source>
        <dbReference type="ARBA" id="ARBA00001974"/>
    </source>
</evidence>
<dbReference type="GO" id="GO:0016491">
    <property type="term" value="F:oxidoreductase activity"/>
    <property type="evidence" value="ECO:0007669"/>
    <property type="project" value="InterPro"/>
</dbReference>
<dbReference type="InterPro" id="IPR005302">
    <property type="entry name" value="MoCF_Sase_C"/>
</dbReference>
<organism evidence="7">
    <name type="scientific">Streptomyces sp. SID12501</name>
    <dbReference type="NCBI Taxonomy" id="2706042"/>
    <lineage>
        <taxon>Bacteria</taxon>
        <taxon>Bacillati</taxon>
        <taxon>Actinomycetota</taxon>
        <taxon>Actinomycetes</taxon>
        <taxon>Kitasatosporales</taxon>
        <taxon>Streptomycetaceae</taxon>
        <taxon>Streptomyces</taxon>
    </lineage>
</organism>
<name>A0A6B3BZU9_9ACTN</name>
<dbReference type="InterPro" id="IPR039261">
    <property type="entry name" value="FNR_nucleotide-bd"/>
</dbReference>
<keyword evidence="3" id="KW-0411">Iron-sulfur</keyword>
<dbReference type="Pfam" id="PF00970">
    <property type="entry name" value="FAD_binding_6"/>
    <property type="match status" value="1"/>
</dbReference>
<dbReference type="Gene3D" id="3.10.20.30">
    <property type="match status" value="1"/>
</dbReference>
<dbReference type="AlphaFoldDB" id="A0A6B3BZU9"/>
<dbReference type="Gene3D" id="2.40.33.20">
    <property type="entry name" value="PK beta-barrel domain-like"/>
    <property type="match status" value="1"/>
</dbReference>
<dbReference type="InterPro" id="IPR017927">
    <property type="entry name" value="FAD-bd_FR_type"/>
</dbReference>